<feature type="domain" description="Kinesin motor" evidence="7">
    <location>
        <begin position="401"/>
        <end position="681"/>
    </location>
</feature>
<dbReference type="SMART" id="SM00129">
    <property type="entry name" value="KISc"/>
    <property type="match status" value="1"/>
</dbReference>
<dbReference type="GO" id="GO:0003777">
    <property type="term" value="F:microtubule motor activity"/>
    <property type="evidence" value="ECO:0007669"/>
    <property type="project" value="InterPro"/>
</dbReference>
<keyword evidence="9" id="KW-1185">Reference proteome</keyword>
<reference evidence="8 9" key="1">
    <citation type="submission" date="2024-01" db="EMBL/GenBank/DDBJ databases">
        <title>The genomes of 5 underutilized Papilionoideae crops provide insights into root nodulation and disease resistance.</title>
        <authorList>
            <person name="Yuan L."/>
        </authorList>
    </citation>
    <scope>NUCLEOTIDE SEQUENCE [LARGE SCALE GENOMIC DNA]</scope>
    <source>
        <strain evidence="8">LY-2023</strain>
        <tissue evidence="8">Leaf</tissue>
    </source>
</reference>
<dbReference type="InterPro" id="IPR036961">
    <property type="entry name" value="Kinesin_motor_dom_sf"/>
</dbReference>
<dbReference type="InterPro" id="IPR001752">
    <property type="entry name" value="Kinesin_motor_dom"/>
</dbReference>
<dbReference type="InterPro" id="IPR001715">
    <property type="entry name" value="CH_dom"/>
</dbReference>
<feature type="compositionally biased region" description="Basic and acidic residues" evidence="5">
    <location>
        <begin position="749"/>
        <end position="762"/>
    </location>
</feature>
<feature type="binding site" evidence="3">
    <location>
        <begin position="484"/>
        <end position="491"/>
    </location>
    <ligand>
        <name>ATP</name>
        <dbReference type="ChEBI" id="CHEBI:30616"/>
    </ligand>
</feature>
<accession>A0AAN9FTU9</accession>
<dbReference type="InterPro" id="IPR027417">
    <property type="entry name" value="P-loop_NTPase"/>
</dbReference>
<dbReference type="GO" id="GO:0007018">
    <property type="term" value="P:microtubule-based movement"/>
    <property type="evidence" value="ECO:0007669"/>
    <property type="project" value="InterPro"/>
</dbReference>
<evidence type="ECO:0000259" key="6">
    <source>
        <dbReference type="PROSITE" id="PS50021"/>
    </source>
</evidence>
<feature type="domain" description="Calponin-homology (CH)" evidence="6">
    <location>
        <begin position="40"/>
        <end position="162"/>
    </location>
</feature>
<dbReference type="GO" id="GO:0005524">
    <property type="term" value="F:ATP binding"/>
    <property type="evidence" value="ECO:0007669"/>
    <property type="project" value="UniProtKB-UniRule"/>
</dbReference>
<keyword evidence="2 3" id="KW-0505">Motor protein</keyword>
<dbReference type="PANTHER" id="PTHR47972">
    <property type="entry name" value="KINESIN-LIKE PROTEIN KLP-3"/>
    <property type="match status" value="1"/>
</dbReference>
<dbReference type="Gene3D" id="1.10.418.10">
    <property type="entry name" value="Calponin-like domain"/>
    <property type="match status" value="1"/>
</dbReference>
<dbReference type="InterPro" id="IPR031852">
    <property type="entry name" value="Vik1/Cik1_MT-bd"/>
</dbReference>
<evidence type="ECO:0000256" key="3">
    <source>
        <dbReference type="PROSITE-ProRule" id="PRU00283"/>
    </source>
</evidence>
<dbReference type="PRINTS" id="PR00380">
    <property type="entry name" value="KINESINHEAVY"/>
</dbReference>
<dbReference type="SMART" id="SM00033">
    <property type="entry name" value="CH"/>
    <property type="match status" value="1"/>
</dbReference>
<gene>
    <name evidence="8" type="ORF">RJT34_23004</name>
</gene>
<evidence type="ECO:0000313" key="9">
    <source>
        <dbReference type="Proteomes" id="UP001359559"/>
    </source>
</evidence>
<keyword evidence="3" id="KW-0547">Nucleotide-binding</keyword>
<organism evidence="8 9">
    <name type="scientific">Clitoria ternatea</name>
    <name type="common">Butterfly pea</name>
    <dbReference type="NCBI Taxonomy" id="43366"/>
    <lineage>
        <taxon>Eukaryota</taxon>
        <taxon>Viridiplantae</taxon>
        <taxon>Streptophyta</taxon>
        <taxon>Embryophyta</taxon>
        <taxon>Tracheophyta</taxon>
        <taxon>Spermatophyta</taxon>
        <taxon>Magnoliopsida</taxon>
        <taxon>eudicotyledons</taxon>
        <taxon>Gunneridae</taxon>
        <taxon>Pentapetalae</taxon>
        <taxon>rosids</taxon>
        <taxon>fabids</taxon>
        <taxon>Fabales</taxon>
        <taxon>Fabaceae</taxon>
        <taxon>Papilionoideae</taxon>
        <taxon>50 kb inversion clade</taxon>
        <taxon>NPAAA clade</taxon>
        <taxon>indigoferoid/millettioid clade</taxon>
        <taxon>Phaseoleae</taxon>
        <taxon>Clitoria</taxon>
    </lineage>
</organism>
<dbReference type="SUPFAM" id="SSF52540">
    <property type="entry name" value="P-loop containing nucleoside triphosphate hydrolases"/>
    <property type="match status" value="1"/>
</dbReference>
<evidence type="ECO:0000256" key="2">
    <source>
        <dbReference type="ARBA" id="ARBA00023175"/>
    </source>
</evidence>
<dbReference type="PANTHER" id="PTHR47972:SF60">
    <property type="entry name" value="P-LOOP NUCLEOSIDE TRIPHOSPHATE HYDROLASE SUPERFAMILY PROTEIN"/>
    <property type="match status" value="1"/>
</dbReference>
<dbReference type="FunFam" id="3.40.850.10:FF:000178">
    <property type="entry name" value="Kinesin-related protein3"/>
    <property type="match status" value="1"/>
</dbReference>
<name>A0AAN9FTU9_CLITE</name>
<dbReference type="InterPro" id="IPR036872">
    <property type="entry name" value="CH_dom_sf"/>
</dbReference>
<evidence type="ECO:0000256" key="4">
    <source>
        <dbReference type="SAM" id="Coils"/>
    </source>
</evidence>
<dbReference type="PROSITE" id="PS50021">
    <property type="entry name" value="CH"/>
    <property type="match status" value="1"/>
</dbReference>
<dbReference type="EMBL" id="JAYKXN010000006">
    <property type="protein sequence ID" value="KAK7277983.1"/>
    <property type="molecule type" value="Genomic_DNA"/>
</dbReference>
<dbReference type="PROSITE" id="PS50067">
    <property type="entry name" value="KINESIN_MOTOR_2"/>
    <property type="match status" value="1"/>
</dbReference>
<comment type="caution">
    <text evidence="8">The sequence shown here is derived from an EMBL/GenBank/DDBJ whole genome shotgun (WGS) entry which is preliminary data.</text>
</comment>
<comment type="similarity">
    <text evidence="1">Belongs to the TRAFAC class myosin-kinesin ATPase superfamily. Kinesin family. KIN-14 subfamily.</text>
</comment>
<evidence type="ECO:0000259" key="7">
    <source>
        <dbReference type="PROSITE" id="PS50067"/>
    </source>
</evidence>
<feature type="region of interest" description="Disordered" evidence="5">
    <location>
        <begin position="204"/>
        <end position="226"/>
    </location>
</feature>
<dbReference type="Proteomes" id="UP001359559">
    <property type="component" value="Unassembled WGS sequence"/>
</dbReference>
<dbReference type="GO" id="GO:0008017">
    <property type="term" value="F:microtubule binding"/>
    <property type="evidence" value="ECO:0007669"/>
    <property type="project" value="InterPro"/>
</dbReference>
<evidence type="ECO:0000256" key="1">
    <source>
        <dbReference type="ARBA" id="ARBA00010899"/>
    </source>
</evidence>
<sequence length="924" mass="102728">MASEPTFSLSVVSVVQDVLQKHGNSLSDIDLASRKAEEASLRRNEAARWLQKMVGVVGGKEMPVEPTEEDFRIALRNGIILCNALNKVQPGAVPKVVEAPCDNVIIPDGAALSTYQCFENVRNFLVTMEEMGLPTFEVSDLEEGGKSSRIVICVLALKSYSEGKLGGKNGSWKYGGNPKPPTLGKLIVRKSSEPFMRSLILSRGMFPSDHNPSNNGDVGHDRNEEGSIPSLNLLVREILYGKKLEDIPIVVGSLLSKVMEEFEQRMLIQQEMLKTTQEKKAPPQDSNVKEAYDNEKMEEAEDVEVKPNECSDLKYNDVKESSGQPSKQQKLAQQQIENFEELKMMVHQTKTGMQVLQENYREDFIYLCKHLDSLASAASGYQNVLKENRKLYNQLQDLKGNIRVYCRVRPLIGGHPNHYGTINNIDEESISLIIPSKNGKDGKKTFSFDRVFGPSVTQGEVFSDTQPLIRSVLDGYNVCIFAYGQTGSGKTHTMSGPNKLTEETLGVNYQIRNTSHNGINVPDANLVPVSSPSDVLNLMNLGQKNRAVSSTALNDRSSRSHSCLTVHVQGREFASGNSLRGCIHLVDLAGSERVDKSEVTGDRLKEAQHINKSLSALGDVIASLAQKQSHVPYRNSKLTQLLQDSLGGQAKTLMFVHISPEPEALGETISTLKFAERVSTIELGAARVNKDSGDVKELKEQIASLKATLAKKDGELQYYKQSANNIAEISNLKSQLSSLVRPTSGSRKLPRDDSSSLEEQKKATSKLKRRSLDPSEICRNLPLRENRKNGDNELVSRDWVGMDVKRNPTADDILREHWETESKESCSPRLSHTFPLYSSKICMEMATTNDFDELELATSECSESDASWLSHVHILKATTYSNGSMSKTKKSPNLRQAKSQENRYLYKHFMLLLFSSRIILLIIN</sequence>
<proteinExistence type="inferred from homology"/>
<dbReference type="CDD" id="cd21203">
    <property type="entry name" value="CH_AtKIN14-like"/>
    <property type="match status" value="1"/>
</dbReference>
<feature type="coiled-coil region" evidence="4">
    <location>
        <begin position="688"/>
        <end position="715"/>
    </location>
</feature>
<evidence type="ECO:0000256" key="5">
    <source>
        <dbReference type="SAM" id="MobiDB-lite"/>
    </source>
</evidence>
<protein>
    <submittedName>
        <fullName evidence="8">Uncharacterized protein</fullName>
    </submittedName>
</protein>
<evidence type="ECO:0000313" key="8">
    <source>
        <dbReference type="EMBL" id="KAK7277983.1"/>
    </source>
</evidence>
<dbReference type="Pfam" id="PF16796">
    <property type="entry name" value="Microtub_bd"/>
    <property type="match status" value="1"/>
</dbReference>
<keyword evidence="3" id="KW-0067">ATP-binding</keyword>
<keyword evidence="4" id="KW-0175">Coiled coil</keyword>
<dbReference type="Pfam" id="PF00225">
    <property type="entry name" value="Kinesin"/>
    <property type="match status" value="1"/>
</dbReference>
<dbReference type="Gene3D" id="3.40.850.10">
    <property type="entry name" value="Kinesin motor domain"/>
    <property type="match status" value="2"/>
</dbReference>
<dbReference type="AlphaFoldDB" id="A0AAN9FTU9"/>
<dbReference type="InterPro" id="IPR027640">
    <property type="entry name" value="Kinesin-like_fam"/>
</dbReference>
<dbReference type="GO" id="GO:0015630">
    <property type="term" value="C:microtubule cytoskeleton"/>
    <property type="evidence" value="ECO:0007669"/>
    <property type="project" value="TreeGrafter"/>
</dbReference>
<feature type="region of interest" description="Disordered" evidence="5">
    <location>
        <begin position="740"/>
        <end position="772"/>
    </location>
</feature>
<dbReference type="Pfam" id="PF00307">
    <property type="entry name" value="CH"/>
    <property type="match status" value="1"/>
</dbReference>
<dbReference type="SUPFAM" id="SSF47576">
    <property type="entry name" value="Calponin-homology domain, CH-domain"/>
    <property type="match status" value="1"/>
</dbReference>